<dbReference type="AlphaFoldDB" id="A0A4S1CGV3"/>
<dbReference type="Pfam" id="PF02321">
    <property type="entry name" value="OEP"/>
    <property type="match status" value="2"/>
</dbReference>
<dbReference type="Gene3D" id="1.20.1600.10">
    <property type="entry name" value="Outer membrane efflux proteins (OEP)"/>
    <property type="match status" value="1"/>
</dbReference>
<evidence type="ECO:0000256" key="2">
    <source>
        <dbReference type="SAM" id="SignalP"/>
    </source>
</evidence>
<dbReference type="PANTHER" id="PTHR30203">
    <property type="entry name" value="OUTER MEMBRANE CATION EFFLUX PROTEIN"/>
    <property type="match status" value="1"/>
</dbReference>
<sequence>MGTTAFRGARLLLPVALCLLAASPVVAETQALSLRQAVETALSNNPDITSLRKEAGIFDAASLRAGLLPNPTLEVEGATGALTGSSADNTLSLGISQELLLGDKRNKRSLVAERDMAAYRWQVLDRERTLKEQVQGAYYDALLAGQRLALAYRSIDLNKQLLQVAEDRLNAGDIPELEMYLVQVELARSEGARIDIDRAYLESSSRLFSLLALPHGEAPLLNGSLDAWTFKVANLADLKRLALNRRPDLKAVDAAASKGDAEVALAEAEAIPNLTAGVALSREASSMEIGGVEGRETAYTVGLKFSMPIPLFDRNRAGVQEARAKRSSAEIRAKAAAVTVEREVESAWASLANAEKVVSLYKSSILRQLEENLTLTQEAYRLGEVGILAVIEEQKKFFEVSDSYLTALHARQMAMAKLESAVAADMNGGEQ</sequence>
<dbReference type="PANTHER" id="PTHR30203:SF24">
    <property type="entry name" value="BLR4935 PROTEIN"/>
    <property type="match status" value="1"/>
</dbReference>
<dbReference type="RefSeq" id="WP_135870273.1">
    <property type="nucleotide sequence ID" value="NZ_SRSC01000002.1"/>
</dbReference>
<dbReference type="InterPro" id="IPR003423">
    <property type="entry name" value="OMP_efflux"/>
</dbReference>
<dbReference type="EMBL" id="SRSC01000002">
    <property type="protein sequence ID" value="TGU72801.1"/>
    <property type="molecule type" value="Genomic_DNA"/>
</dbReference>
<comment type="similarity">
    <text evidence="1">Belongs to the outer membrane factor (OMF) (TC 1.B.17) family.</text>
</comment>
<evidence type="ECO:0000313" key="4">
    <source>
        <dbReference type="Proteomes" id="UP000306416"/>
    </source>
</evidence>
<evidence type="ECO:0000256" key="1">
    <source>
        <dbReference type="ARBA" id="ARBA00007613"/>
    </source>
</evidence>
<evidence type="ECO:0000313" key="3">
    <source>
        <dbReference type="EMBL" id="TGU72801.1"/>
    </source>
</evidence>
<name>A0A4S1CGV3_9BACT</name>
<organism evidence="3 4">
    <name type="scientific">Geomonas terrae</name>
    <dbReference type="NCBI Taxonomy" id="2562681"/>
    <lineage>
        <taxon>Bacteria</taxon>
        <taxon>Pseudomonadati</taxon>
        <taxon>Thermodesulfobacteriota</taxon>
        <taxon>Desulfuromonadia</taxon>
        <taxon>Geobacterales</taxon>
        <taxon>Geobacteraceae</taxon>
        <taxon>Geomonas</taxon>
    </lineage>
</organism>
<feature type="signal peptide" evidence="2">
    <location>
        <begin position="1"/>
        <end position="27"/>
    </location>
</feature>
<feature type="chain" id="PRO_5020356323" evidence="2">
    <location>
        <begin position="28"/>
        <end position="431"/>
    </location>
</feature>
<dbReference type="GO" id="GO:0015562">
    <property type="term" value="F:efflux transmembrane transporter activity"/>
    <property type="evidence" value="ECO:0007669"/>
    <property type="project" value="InterPro"/>
</dbReference>
<keyword evidence="2" id="KW-0732">Signal</keyword>
<reference evidence="3 4" key="1">
    <citation type="submission" date="2019-04" db="EMBL/GenBank/DDBJ databases">
        <title>Geobacter oryzae sp. nov., ferric-reducing bacteria isolated from paddy soil.</title>
        <authorList>
            <person name="Xu Z."/>
            <person name="Masuda Y."/>
            <person name="Itoh H."/>
            <person name="Senoo K."/>
        </authorList>
    </citation>
    <scope>NUCLEOTIDE SEQUENCE [LARGE SCALE GENOMIC DNA]</scope>
    <source>
        <strain evidence="3 4">Red111</strain>
    </source>
</reference>
<proteinExistence type="inferred from homology"/>
<keyword evidence="4" id="KW-1185">Reference proteome</keyword>
<dbReference type="InterPro" id="IPR010131">
    <property type="entry name" value="MdtP/NodT-like"/>
</dbReference>
<dbReference type="Proteomes" id="UP000306416">
    <property type="component" value="Unassembled WGS sequence"/>
</dbReference>
<protein>
    <submittedName>
        <fullName evidence="3">TolC family protein</fullName>
    </submittedName>
</protein>
<dbReference type="SUPFAM" id="SSF56954">
    <property type="entry name" value="Outer membrane efflux proteins (OEP)"/>
    <property type="match status" value="1"/>
</dbReference>
<comment type="caution">
    <text evidence="3">The sequence shown here is derived from an EMBL/GenBank/DDBJ whole genome shotgun (WGS) entry which is preliminary data.</text>
</comment>
<gene>
    <name evidence="3" type="ORF">E4633_10965</name>
</gene>
<accession>A0A4S1CGV3</accession>